<reference evidence="7 8" key="1">
    <citation type="journal article" date="2013" name="Proc. Natl. Acad. Sci. U.S.A.">
        <title>Fine-scale variation in meiotic recombination in Mimulus inferred from population shotgun sequencing.</title>
        <authorList>
            <person name="Hellsten U."/>
            <person name="Wright K.M."/>
            <person name="Jenkins J."/>
            <person name="Shu S."/>
            <person name="Yuan Y."/>
            <person name="Wessler S.R."/>
            <person name="Schmutz J."/>
            <person name="Willis J.H."/>
            <person name="Rokhsar D.S."/>
        </authorList>
    </citation>
    <scope>NUCLEOTIDE SEQUENCE [LARGE SCALE GENOMIC DNA]</scope>
    <source>
        <strain evidence="8">cv. DUN x IM62</strain>
    </source>
</reference>
<evidence type="ECO:0000256" key="4">
    <source>
        <dbReference type="ARBA" id="ARBA00022801"/>
    </source>
</evidence>
<evidence type="ECO:0000313" key="7">
    <source>
        <dbReference type="EMBL" id="EYU18403.1"/>
    </source>
</evidence>
<dbReference type="Gene3D" id="2.40.70.10">
    <property type="entry name" value="Acid Proteases"/>
    <property type="match status" value="2"/>
</dbReference>
<dbReference type="PROSITE" id="PS51767">
    <property type="entry name" value="PEPTIDASE_A1"/>
    <property type="match status" value="1"/>
</dbReference>
<dbReference type="GO" id="GO:0006508">
    <property type="term" value="P:proteolysis"/>
    <property type="evidence" value="ECO:0007669"/>
    <property type="project" value="UniProtKB-KW"/>
</dbReference>
<proteinExistence type="inferred from homology"/>
<dbReference type="InterPro" id="IPR032799">
    <property type="entry name" value="TAXi_C"/>
</dbReference>
<dbReference type="SUPFAM" id="SSF50630">
    <property type="entry name" value="Acid proteases"/>
    <property type="match status" value="1"/>
</dbReference>
<keyword evidence="5" id="KW-0325">Glycoprotein</keyword>
<feature type="domain" description="Peptidase A1" evidence="6">
    <location>
        <begin position="1"/>
        <end position="357"/>
    </location>
</feature>
<keyword evidence="2" id="KW-0645">Protease</keyword>
<dbReference type="InterPro" id="IPR034161">
    <property type="entry name" value="Pepsin-like_plant"/>
</dbReference>
<dbReference type="InterPro" id="IPR051708">
    <property type="entry name" value="Plant_Aspart_Prot_A1"/>
</dbReference>
<dbReference type="CDD" id="cd05476">
    <property type="entry name" value="pepsin_A_like_plant"/>
    <property type="match status" value="1"/>
</dbReference>
<dbReference type="STRING" id="4155.A0A022PUA6"/>
<dbReference type="PANTHER" id="PTHR47967:SF125">
    <property type="entry name" value="PEPTIDASE A1 DOMAIN-CONTAINING PROTEIN"/>
    <property type="match status" value="1"/>
</dbReference>
<evidence type="ECO:0000256" key="5">
    <source>
        <dbReference type="ARBA" id="ARBA00023180"/>
    </source>
</evidence>
<dbReference type="InterPro" id="IPR032861">
    <property type="entry name" value="TAXi_N"/>
</dbReference>
<accession>A0A022PUA6</accession>
<name>A0A022PUA6_ERYGU</name>
<dbReference type="EMBL" id="KI632331">
    <property type="protein sequence ID" value="EYU18403.1"/>
    <property type="molecule type" value="Genomic_DNA"/>
</dbReference>
<dbReference type="eggNOG" id="KOG1339">
    <property type="taxonomic scope" value="Eukaryota"/>
</dbReference>
<dbReference type="GO" id="GO:0004190">
    <property type="term" value="F:aspartic-type endopeptidase activity"/>
    <property type="evidence" value="ECO:0007669"/>
    <property type="project" value="UniProtKB-KW"/>
</dbReference>
<gene>
    <name evidence="7" type="ORF">MIMGU_mgv1a024562mg</name>
</gene>
<dbReference type="InterPro" id="IPR033121">
    <property type="entry name" value="PEPTIDASE_A1"/>
</dbReference>
<evidence type="ECO:0000256" key="2">
    <source>
        <dbReference type="ARBA" id="ARBA00022670"/>
    </source>
</evidence>
<comment type="similarity">
    <text evidence="1">Belongs to the peptidase A1 family.</text>
</comment>
<organism evidence="7 8">
    <name type="scientific">Erythranthe guttata</name>
    <name type="common">Yellow monkey flower</name>
    <name type="synonym">Mimulus guttatus</name>
    <dbReference type="NCBI Taxonomy" id="4155"/>
    <lineage>
        <taxon>Eukaryota</taxon>
        <taxon>Viridiplantae</taxon>
        <taxon>Streptophyta</taxon>
        <taxon>Embryophyta</taxon>
        <taxon>Tracheophyta</taxon>
        <taxon>Spermatophyta</taxon>
        <taxon>Magnoliopsida</taxon>
        <taxon>eudicotyledons</taxon>
        <taxon>Gunneridae</taxon>
        <taxon>Pentapetalae</taxon>
        <taxon>asterids</taxon>
        <taxon>lamiids</taxon>
        <taxon>Lamiales</taxon>
        <taxon>Phrymaceae</taxon>
        <taxon>Erythranthe</taxon>
    </lineage>
</organism>
<protein>
    <recommendedName>
        <fullName evidence="6">Peptidase A1 domain-containing protein</fullName>
    </recommendedName>
</protein>
<dbReference type="InterPro" id="IPR021109">
    <property type="entry name" value="Peptidase_aspartic_dom_sf"/>
</dbReference>
<keyword evidence="8" id="KW-1185">Reference proteome</keyword>
<evidence type="ECO:0000256" key="3">
    <source>
        <dbReference type="ARBA" id="ARBA00022750"/>
    </source>
</evidence>
<sequence length="365" mass="41119">MVKVGFGTFKSNPPFKEYHLDLDTGSTLTWMQCEGCTKCFDQTPNPFPKNNSTSFHLVLDENKKPCPYSITYGDGTKTSGVVARETIHLNSNINTNKMVRDFVFGCGMVNNLDYSEHKNNRVAGIMGLGWGKNSFVNQIKESKGIFSYCLPIFNLFTKSSPRTYLRFGDDILSQTRNATTTKISKVNGNGAYYINMQGISIDKKRLNISKDVFALKFDAKINGYRGGCIIDSGTPYSRIVGPAYEKLIQGLESYFSKDKNLKRVRTGNGLDLCYVRGKAEGFRNLPEVTFHLQGSKLGFVVKPEGVFEVAKKPSNKSIEYFCLAMMRSKTQRSTLGAQQQMNQRIVYDTWKKKLVFHPEDCSKNP</sequence>
<keyword evidence="3" id="KW-0064">Aspartyl protease</keyword>
<dbReference type="Pfam" id="PF14543">
    <property type="entry name" value="TAXi_N"/>
    <property type="match status" value="2"/>
</dbReference>
<evidence type="ECO:0000256" key="1">
    <source>
        <dbReference type="ARBA" id="ARBA00007447"/>
    </source>
</evidence>
<dbReference type="AlphaFoldDB" id="A0A022PUA6"/>
<keyword evidence="4" id="KW-0378">Hydrolase</keyword>
<dbReference type="Pfam" id="PF14541">
    <property type="entry name" value="TAXi_C"/>
    <property type="match status" value="1"/>
</dbReference>
<evidence type="ECO:0000313" key="8">
    <source>
        <dbReference type="Proteomes" id="UP000030748"/>
    </source>
</evidence>
<dbReference type="PANTHER" id="PTHR47967">
    <property type="entry name" value="OS07G0603500 PROTEIN-RELATED"/>
    <property type="match status" value="1"/>
</dbReference>
<evidence type="ECO:0000259" key="6">
    <source>
        <dbReference type="PROSITE" id="PS51767"/>
    </source>
</evidence>
<dbReference type="Proteomes" id="UP000030748">
    <property type="component" value="Unassembled WGS sequence"/>
</dbReference>